<organism evidence="1 2">
    <name type="scientific">Aquimarina spongiae</name>
    <dbReference type="NCBI Taxonomy" id="570521"/>
    <lineage>
        <taxon>Bacteria</taxon>
        <taxon>Pseudomonadati</taxon>
        <taxon>Bacteroidota</taxon>
        <taxon>Flavobacteriia</taxon>
        <taxon>Flavobacteriales</taxon>
        <taxon>Flavobacteriaceae</taxon>
        <taxon>Aquimarina</taxon>
    </lineage>
</organism>
<reference evidence="2" key="1">
    <citation type="submission" date="2016-11" db="EMBL/GenBank/DDBJ databases">
        <authorList>
            <person name="Varghese N."/>
            <person name="Submissions S."/>
        </authorList>
    </citation>
    <scope>NUCLEOTIDE SEQUENCE [LARGE SCALE GENOMIC DNA]</scope>
    <source>
        <strain evidence="2">DSM 22623</strain>
    </source>
</reference>
<dbReference type="EMBL" id="FQYP01000001">
    <property type="protein sequence ID" value="SHI43151.1"/>
    <property type="molecule type" value="Genomic_DNA"/>
</dbReference>
<dbReference type="Proteomes" id="UP000184432">
    <property type="component" value="Unassembled WGS sequence"/>
</dbReference>
<evidence type="ECO:0000313" key="2">
    <source>
        <dbReference type="Proteomes" id="UP000184432"/>
    </source>
</evidence>
<evidence type="ECO:0000313" key="1">
    <source>
        <dbReference type="EMBL" id="SHI43151.1"/>
    </source>
</evidence>
<dbReference type="STRING" id="570521.SAMN04488508_101604"/>
<dbReference type="RefSeq" id="WP_139241899.1">
    <property type="nucleotide sequence ID" value="NZ_FQYP01000001.1"/>
</dbReference>
<dbReference type="OrthoDB" id="6099217at2"/>
<accession>A0A1M6B340</accession>
<sequence length="262" mass="30520">MNSLSLLKKQVDERCQKVENCPEGRLSLRKAFYEKYGFSKLAKYGYGQSEINFIEWEIKRGVLNTIDDANRQGSIWWRNMNMQLIYDSEFARVLTESKAYRSPCCNSVKKWLNYIQHPSPQTWYQAHNGSVIAACIKFSKEVAIESVYEKKFIKDVLIRVLFAQAMVEGKEFAFGKMGKLLANPIFPAVKIITGRPKLYPKNYPLEQETQAKANGFFIESYLKNMVHKYVLDKNEKELFQFASEAIGHEEIEKIYQLINHIN</sequence>
<protein>
    <submittedName>
        <fullName evidence="1">Uncharacterized protein</fullName>
    </submittedName>
</protein>
<dbReference type="AlphaFoldDB" id="A0A1M6B340"/>
<proteinExistence type="predicted"/>
<keyword evidence="2" id="KW-1185">Reference proteome</keyword>
<gene>
    <name evidence="1" type="ORF">SAMN04488508_101604</name>
</gene>
<name>A0A1M6B340_9FLAO</name>